<comment type="caution">
    <text evidence="1">The sequence shown here is derived from an EMBL/GenBank/DDBJ whole genome shotgun (WGS) entry which is preliminary data.</text>
</comment>
<evidence type="ECO:0000313" key="1">
    <source>
        <dbReference type="EMBL" id="GFR45195.1"/>
    </source>
</evidence>
<keyword evidence="2" id="KW-1185">Reference proteome</keyword>
<dbReference type="AlphaFoldDB" id="A0AAD3DNL2"/>
<evidence type="ECO:0000313" key="2">
    <source>
        <dbReference type="Proteomes" id="UP001054857"/>
    </source>
</evidence>
<reference evidence="1 2" key="1">
    <citation type="journal article" date="2021" name="Sci. Rep.">
        <title>Genome sequencing of the multicellular alga Astrephomene provides insights into convergent evolution of germ-soma differentiation.</title>
        <authorList>
            <person name="Yamashita S."/>
            <person name="Yamamoto K."/>
            <person name="Matsuzaki R."/>
            <person name="Suzuki S."/>
            <person name="Yamaguchi H."/>
            <person name="Hirooka S."/>
            <person name="Minakuchi Y."/>
            <person name="Miyagishima S."/>
            <person name="Kawachi M."/>
            <person name="Toyoda A."/>
            <person name="Nozaki H."/>
        </authorList>
    </citation>
    <scope>NUCLEOTIDE SEQUENCE [LARGE SCALE GENOMIC DNA]</scope>
    <source>
        <strain evidence="1 2">NIES-4017</strain>
    </source>
</reference>
<protein>
    <submittedName>
        <fullName evidence="1">Uncharacterized protein</fullName>
    </submittedName>
</protein>
<organism evidence="1 2">
    <name type="scientific">Astrephomene gubernaculifera</name>
    <dbReference type="NCBI Taxonomy" id="47775"/>
    <lineage>
        <taxon>Eukaryota</taxon>
        <taxon>Viridiplantae</taxon>
        <taxon>Chlorophyta</taxon>
        <taxon>core chlorophytes</taxon>
        <taxon>Chlorophyceae</taxon>
        <taxon>CS clade</taxon>
        <taxon>Chlamydomonadales</taxon>
        <taxon>Astrephomenaceae</taxon>
        <taxon>Astrephomene</taxon>
    </lineage>
</organism>
<dbReference type="EMBL" id="BMAR01000009">
    <property type="protein sequence ID" value="GFR45195.1"/>
    <property type="molecule type" value="Genomic_DNA"/>
</dbReference>
<sequence length="277" mass="30569">MEACSESPMGLTPDTELHRALCPLNWTRGPSQPVDGPITRKNVDGCQVLYVRAGSGQPKTSPGISFFDFYSNASKQVHAYLGVDKHTCGTTTPKTSIPDGLRFVCDGPTALPVISEDGETRKIEVGVLWSLYAAEEMEAAEFEKKYAELCPTFATCELPKGGAEQQPFEVDLDYLPGDRLTRVAVLALDELGDKTNNPNTRMFARIYAGHMRAVDMDFGDMLQHLPMAWMAAQALEDFGTSHPMLFADAYNAQCELSELFNDEDFKLRMPQRIGDVA</sequence>
<proteinExistence type="predicted"/>
<accession>A0AAD3DNL2</accession>
<name>A0AAD3DNL2_9CHLO</name>
<gene>
    <name evidence="1" type="ORF">Agub_g6586</name>
</gene>
<dbReference type="Proteomes" id="UP001054857">
    <property type="component" value="Unassembled WGS sequence"/>
</dbReference>